<accession>A0A0A9XFT3</accession>
<evidence type="ECO:0000313" key="1">
    <source>
        <dbReference type="EMBL" id="JAG18850.1"/>
    </source>
</evidence>
<organism evidence="3">
    <name type="scientific">Lygus hesperus</name>
    <name type="common">Western plant bug</name>
    <dbReference type="NCBI Taxonomy" id="30085"/>
    <lineage>
        <taxon>Eukaryota</taxon>
        <taxon>Metazoa</taxon>
        <taxon>Ecdysozoa</taxon>
        <taxon>Arthropoda</taxon>
        <taxon>Hexapoda</taxon>
        <taxon>Insecta</taxon>
        <taxon>Pterygota</taxon>
        <taxon>Neoptera</taxon>
        <taxon>Paraneoptera</taxon>
        <taxon>Hemiptera</taxon>
        <taxon>Heteroptera</taxon>
        <taxon>Panheteroptera</taxon>
        <taxon>Cimicomorpha</taxon>
        <taxon>Miridae</taxon>
        <taxon>Mirini</taxon>
        <taxon>Lygus</taxon>
    </lineage>
</organism>
<proteinExistence type="predicted"/>
<dbReference type="EMBL" id="GBHO01024752">
    <property type="protein sequence ID" value="JAG18852.1"/>
    <property type="molecule type" value="Transcribed_RNA"/>
</dbReference>
<name>A0A0A9XFT3_LYGHE</name>
<dbReference type="AlphaFoldDB" id="A0A0A9XFT3"/>
<reference evidence="3" key="2">
    <citation type="submission" date="2014-07" db="EMBL/GenBank/DDBJ databases">
        <authorList>
            <person name="Hull J."/>
        </authorList>
    </citation>
    <scope>NUCLEOTIDE SEQUENCE</scope>
</reference>
<dbReference type="GO" id="GO:0005762">
    <property type="term" value="C:mitochondrial large ribosomal subunit"/>
    <property type="evidence" value="ECO:0007669"/>
    <property type="project" value="TreeGrafter"/>
</dbReference>
<evidence type="ECO:0000313" key="2">
    <source>
        <dbReference type="EMBL" id="JAG18852.1"/>
    </source>
</evidence>
<dbReference type="EMBL" id="GBHO01024750">
    <property type="protein sequence ID" value="JAG18854.1"/>
    <property type="molecule type" value="Transcribed_RNA"/>
</dbReference>
<protein>
    <submittedName>
        <fullName evidence="3">39S ribosomal protein L46, mitochondrial</fullName>
    </submittedName>
</protein>
<dbReference type="InterPro" id="IPR040008">
    <property type="entry name" value="Ribosomal_mL46"/>
</dbReference>
<keyword evidence="3" id="KW-0689">Ribosomal protein</keyword>
<dbReference type="EMBL" id="GBHO01024754">
    <property type="protein sequence ID" value="JAG18850.1"/>
    <property type="molecule type" value="Transcribed_RNA"/>
</dbReference>
<evidence type="ECO:0000313" key="3">
    <source>
        <dbReference type="EMBL" id="JAG18854.1"/>
    </source>
</evidence>
<dbReference type="PANTHER" id="PTHR13124:SF12">
    <property type="entry name" value="LARGE RIBOSOMAL SUBUNIT PROTEIN ML46"/>
    <property type="match status" value="1"/>
</dbReference>
<dbReference type="Gene3D" id="3.90.79.10">
    <property type="entry name" value="Nucleoside Triphosphate Pyrophosphohydrolase"/>
    <property type="match status" value="1"/>
</dbReference>
<dbReference type="GO" id="GO:0003735">
    <property type="term" value="F:structural constituent of ribosome"/>
    <property type="evidence" value="ECO:0007669"/>
    <property type="project" value="InterPro"/>
</dbReference>
<gene>
    <name evidence="3" type="primary">Mrpl46_2</name>
    <name evidence="2" type="synonym">Mrpl46_0</name>
    <name evidence="1" type="synonym">Mrpl46_1</name>
    <name evidence="2" type="ORF">CM83_21077</name>
    <name evidence="1" type="ORF">CM83_21085</name>
    <name evidence="3" type="ORF">CM83_21091</name>
</gene>
<dbReference type="PANTHER" id="PTHR13124">
    <property type="entry name" value="39S RIBOSOMAL PROTEIN L46, MITOCHONDRIAL PRECURSOR-RELATED"/>
    <property type="match status" value="1"/>
</dbReference>
<sequence length="141" mass="16821">MYTRSLLKPQEEVVLEEHTTEDDRKDDLQSIYRHVREPMYLLFQTKVTNPETGAEEIECRFPYGDWREKETLRDVVNRVLFYYCGNNFTYHLLGNAPVAYHPTPMDKHVAQEYPQATEYRDFYMHTIYLGGEIDIEEDSDV</sequence>
<keyword evidence="3" id="KW-0687">Ribonucleoprotein</keyword>
<reference evidence="3" key="1">
    <citation type="journal article" date="2014" name="PLoS ONE">
        <title>Transcriptome-Based Identification of ABC Transporters in the Western Tarnished Plant Bug Lygus hesperus.</title>
        <authorList>
            <person name="Hull J.J."/>
            <person name="Chaney K."/>
            <person name="Geib S.M."/>
            <person name="Fabrick J.A."/>
            <person name="Brent C.S."/>
            <person name="Walsh D."/>
            <person name="Lavine L.C."/>
        </authorList>
    </citation>
    <scope>NUCLEOTIDE SEQUENCE</scope>
</reference>